<dbReference type="Gene3D" id="1.10.287.130">
    <property type="match status" value="1"/>
</dbReference>
<evidence type="ECO:0000256" key="8">
    <source>
        <dbReference type="ARBA" id="ARBA00023012"/>
    </source>
</evidence>
<evidence type="ECO:0000256" key="6">
    <source>
        <dbReference type="ARBA" id="ARBA00022777"/>
    </source>
</evidence>
<dbReference type="EMBL" id="JACHOT010000002">
    <property type="protein sequence ID" value="MBB4650547.1"/>
    <property type="molecule type" value="Genomic_DNA"/>
</dbReference>
<keyword evidence="7" id="KW-0067">ATP-binding</keyword>
<keyword evidence="8" id="KW-0902">Two-component regulatory system</keyword>
<dbReference type="SMART" id="SM00388">
    <property type="entry name" value="HisKA"/>
    <property type="match status" value="1"/>
</dbReference>
<evidence type="ECO:0000256" key="1">
    <source>
        <dbReference type="ARBA" id="ARBA00000085"/>
    </source>
</evidence>
<dbReference type="InterPro" id="IPR003661">
    <property type="entry name" value="HisK_dim/P_dom"/>
</dbReference>
<keyword evidence="11" id="KW-1185">Reference proteome</keyword>
<organism evidence="10 11">
    <name type="scientific">Aminobacter niigataensis</name>
    <dbReference type="NCBI Taxonomy" id="83265"/>
    <lineage>
        <taxon>Bacteria</taxon>
        <taxon>Pseudomonadati</taxon>
        <taxon>Pseudomonadota</taxon>
        <taxon>Alphaproteobacteria</taxon>
        <taxon>Hyphomicrobiales</taxon>
        <taxon>Phyllobacteriaceae</taxon>
        <taxon>Aminobacter</taxon>
    </lineage>
</organism>
<dbReference type="SMART" id="SM00387">
    <property type="entry name" value="HATPase_c"/>
    <property type="match status" value="1"/>
</dbReference>
<gene>
    <name evidence="10" type="ORF">GGQ99_002302</name>
</gene>
<dbReference type="PRINTS" id="PR00344">
    <property type="entry name" value="BCTRLSENSOR"/>
</dbReference>
<evidence type="ECO:0000256" key="3">
    <source>
        <dbReference type="ARBA" id="ARBA00022553"/>
    </source>
</evidence>
<sequence length="550" mass="57813">MTKSLSKSWLFGLALWLAALLAFALYSVEASRARLAGELEVTGRTLHRLISQRAAQHDAHMTSLIALTSGAEAAPLGAVRQVMESISRFYPRIAWIALVSLDGGEAGTGVATGAGAAVGAGGVRMLVEVPEGGGEDLAPLRGAIGEQLRGKIGVHASGNGRYLLAKRAPAPSDAALVFGIDAALLLEPEERPAWAHLRLTLDGQELLDLPAEDDLGAGASLAPHFTAPHFEKVIDGEGQKILLSLDRALPLDALLPWRSLLGFAVLAGLASFALMFALRQRAAAQQSQQVARQAEARALLQERETLLAHASRVNAMGELASGIAHELTQPLTAVLSRSQAALRLAGAEKPDLGMITQALDVNVREAKRAGEMLKRMRDYASNKAPEPKPSALNGIVSEIVALTAADLERRGIKLELDLSAEAPEAVVDAIEMEQVLHNLIRNAADALEGAGILDARISIVTKVVGADAKIEVADNGPGIPADVLPKLFVPFFTTKADGMGLGLSLCQTLVERVDGRIEAGNDAGGGARFVITLPHASARKSESIFGKHDA</sequence>
<feature type="domain" description="Histidine kinase" evidence="9">
    <location>
        <begin position="322"/>
        <end position="537"/>
    </location>
</feature>
<keyword evidence="4" id="KW-0808">Transferase</keyword>
<dbReference type="SUPFAM" id="SSF55874">
    <property type="entry name" value="ATPase domain of HSP90 chaperone/DNA topoisomerase II/histidine kinase"/>
    <property type="match status" value="1"/>
</dbReference>
<dbReference type="Pfam" id="PF02518">
    <property type="entry name" value="HATPase_c"/>
    <property type="match status" value="1"/>
</dbReference>
<dbReference type="InterPro" id="IPR003594">
    <property type="entry name" value="HATPase_dom"/>
</dbReference>
<keyword evidence="6 10" id="KW-0418">Kinase</keyword>
<dbReference type="CDD" id="cd00082">
    <property type="entry name" value="HisKA"/>
    <property type="match status" value="1"/>
</dbReference>
<dbReference type="RefSeq" id="WP_183262616.1">
    <property type="nucleotide sequence ID" value="NZ_BAAAVZ010000002.1"/>
</dbReference>
<proteinExistence type="predicted"/>
<evidence type="ECO:0000313" key="11">
    <source>
        <dbReference type="Proteomes" id="UP000539538"/>
    </source>
</evidence>
<dbReference type="InterPro" id="IPR004358">
    <property type="entry name" value="Sig_transdc_His_kin-like_C"/>
</dbReference>
<dbReference type="PROSITE" id="PS50109">
    <property type="entry name" value="HIS_KIN"/>
    <property type="match status" value="1"/>
</dbReference>
<dbReference type="PANTHER" id="PTHR43065">
    <property type="entry name" value="SENSOR HISTIDINE KINASE"/>
    <property type="match status" value="1"/>
</dbReference>
<dbReference type="PANTHER" id="PTHR43065:SF10">
    <property type="entry name" value="PEROXIDE STRESS-ACTIVATED HISTIDINE KINASE MAK3"/>
    <property type="match status" value="1"/>
</dbReference>
<dbReference type="InterPro" id="IPR005467">
    <property type="entry name" value="His_kinase_dom"/>
</dbReference>
<dbReference type="Proteomes" id="UP000539538">
    <property type="component" value="Unassembled WGS sequence"/>
</dbReference>
<keyword evidence="5" id="KW-0547">Nucleotide-binding</keyword>
<name>A0ABR6L1B1_9HYPH</name>
<dbReference type="Gene3D" id="3.30.565.10">
    <property type="entry name" value="Histidine kinase-like ATPase, C-terminal domain"/>
    <property type="match status" value="1"/>
</dbReference>
<protein>
    <recommendedName>
        <fullName evidence="2">histidine kinase</fullName>
        <ecNumber evidence="2">2.7.13.3</ecNumber>
    </recommendedName>
</protein>
<evidence type="ECO:0000256" key="2">
    <source>
        <dbReference type="ARBA" id="ARBA00012438"/>
    </source>
</evidence>
<dbReference type="EC" id="2.7.13.3" evidence="2"/>
<accession>A0ABR6L1B1</accession>
<evidence type="ECO:0000259" key="9">
    <source>
        <dbReference type="PROSITE" id="PS50109"/>
    </source>
</evidence>
<dbReference type="Pfam" id="PF00512">
    <property type="entry name" value="HisKA"/>
    <property type="match status" value="1"/>
</dbReference>
<evidence type="ECO:0000313" key="10">
    <source>
        <dbReference type="EMBL" id="MBB4650547.1"/>
    </source>
</evidence>
<evidence type="ECO:0000256" key="7">
    <source>
        <dbReference type="ARBA" id="ARBA00022840"/>
    </source>
</evidence>
<evidence type="ECO:0000256" key="5">
    <source>
        <dbReference type="ARBA" id="ARBA00022741"/>
    </source>
</evidence>
<comment type="catalytic activity">
    <reaction evidence="1">
        <text>ATP + protein L-histidine = ADP + protein N-phospho-L-histidine.</text>
        <dbReference type="EC" id="2.7.13.3"/>
    </reaction>
</comment>
<dbReference type="GO" id="GO:0016301">
    <property type="term" value="F:kinase activity"/>
    <property type="evidence" value="ECO:0007669"/>
    <property type="project" value="UniProtKB-KW"/>
</dbReference>
<dbReference type="SUPFAM" id="SSF47384">
    <property type="entry name" value="Homodimeric domain of signal transducing histidine kinase"/>
    <property type="match status" value="1"/>
</dbReference>
<dbReference type="InterPro" id="IPR036097">
    <property type="entry name" value="HisK_dim/P_sf"/>
</dbReference>
<evidence type="ECO:0000256" key="4">
    <source>
        <dbReference type="ARBA" id="ARBA00022679"/>
    </source>
</evidence>
<reference evidence="10 11" key="1">
    <citation type="submission" date="2020-08" db="EMBL/GenBank/DDBJ databases">
        <title>Genomic Encyclopedia of Type Strains, Phase IV (KMG-IV): sequencing the most valuable type-strain genomes for metagenomic binning, comparative biology and taxonomic classification.</title>
        <authorList>
            <person name="Goeker M."/>
        </authorList>
    </citation>
    <scope>NUCLEOTIDE SEQUENCE [LARGE SCALE GENOMIC DNA]</scope>
    <source>
        <strain evidence="10 11">DSM 7050</strain>
    </source>
</reference>
<dbReference type="InterPro" id="IPR036890">
    <property type="entry name" value="HATPase_C_sf"/>
</dbReference>
<keyword evidence="3" id="KW-0597">Phosphoprotein</keyword>
<comment type="caution">
    <text evidence="10">The sequence shown here is derived from an EMBL/GenBank/DDBJ whole genome shotgun (WGS) entry which is preliminary data.</text>
</comment>